<dbReference type="STRING" id="1121899.GCA_000430025_01504"/>
<feature type="domain" description="Thioredoxin" evidence="3">
    <location>
        <begin position="6"/>
        <end position="159"/>
    </location>
</feature>
<dbReference type="InterPro" id="IPR017937">
    <property type="entry name" value="Thioredoxin_CS"/>
</dbReference>
<dbReference type="PROSITE" id="PS00194">
    <property type="entry name" value="THIOREDOXIN_1"/>
    <property type="match status" value="1"/>
</dbReference>
<dbReference type="RefSeq" id="WP_026979971.1">
    <property type="nucleotide sequence ID" value="NZ_AUCZ01000007.1"/>
</dbReference>
<dbReference type="SUPFAM" id="SSF52833">
    <property type="entry name" value="Thioredoxin-like"/>
    <property type="match status" value="1"/>
</dbReference>
<keyword evidence="2" id="KW-0732">Signal</keyword>
<feature type="chain" id="PRO_5002003148" evidence="2">
    <location>
        <begin position="20"/>
        <end position="159"/>
    </location>
</feature>
<dbReference type="InterPro" id="IPR036249">
    <property type="entry name" value="Thioredoxin-like_sf"/>
</dbReference>
<dbReference type="Pfam" id="PF13098">
    <property type="entry name" value="Thioredoxin_2"/>
    <property type="match status" value="1"/>
</dbReference>
<accession>A0A0A2MFZ8</accession>
<dbReference type="eggNOG" id="COG2143">
    <property type="taxonomic scope" value="Bacteria"/>
</dbReference>
<dbReference type="PROSITE" id="PS51352">
    <property type="entry name" value="THIOREDOXIN_2"/>
    <property type="match status" value="1"/>
</dbReference>
<keyword evidence="5" id="KW-1185">Reference proteome</keyword>
<protein>
    <submittedName>
        <fullName evidence="4">Thioredoxin</fullName>
    </submittedName>
</protein>
<name>A0A0A2MFZ8_9FLAO</name>
<dbReference type="InterPro" id="IPR012336">
    <property type="entry name" value="Thioredoxin-like_fold"/>
</dbReference>
<dbReference type="Proteomes" id="UP000030121">
    <property type="component" value="Unassembled WGS sequence"/>
</dbReference>
<dbReference type="Gene3D" id="3.40.30.10">
    <property type="entry name" value="Glutaredoxin"/>
    <property type="match status" value="1"/>
</dbReference>
<evidence type="ECO:0000256" key="1">
    <source>
        <dbReference type="ARBA" id="ARBA00023284"/>
    </source>
</evidence>
<proteinExistence type="predicted"/>
<reference evidence="4 5" key="1">
    <citation type="submission" date="2013-09" db="EMBL/GenBank/DDBJ databases">
        <authorList>
            <person name="Zeng Z."/>
            <person name="Chen C."/>
        </authorList>
    </citation>
    <scope>NUCLEOTIDE SEQUENCE [LARGE SCALE GENOMIC DNA]</scope>
    <source>
        <strain evidence="4 5">GH29-5</strain>
    </source>
</reference>
<dbReference type="AlphaFoldDB" id="A0A0A2MFZ8"/>
<dbReference type="InterPro" id="IPR013766">
    <property type="entry name" value="Thioredoxin_domain"/>
</dbReference>
<evidence type="ECO:0000313" key="4">
    <source>
        <dbReference type="EMBL" id="KGO90536.1"/>
    </source>
</evidence>
<gene>
    <name evidence="4" type="ORF">Q764_03045</name>
</gene>
<dbReference type="OrthoDB" id="9811036at2"/>
<keyword evidence="1" id="KW-0676">Redox-active center</keyword>
<sequence length="159" mass="18474">MKKILFAFFLVLGSWAVQAQEAEIKWMTLDEALTLQKKHPKKAKPIFMDVYTDWCGPCKLLDKNTFHDPEFVKYITENYYPVKFNGEGNSEVNHKGKKYTNPNFDPNRSGRNSIHEFTVFLQVHGYPSVYILDKTGEVKPPLIGYRTAPQMLEELKKIN</sequence>
<comment type="caution">
    <text evidence="4">The sequence shown here is derived from an EMBL/GenBank/DDBJ whole genome shotgun (WGS) entry which is preliminary data.</text>
</comment>
<dbReference type="EMBL" id="JRLW01000002">
    <property type="protein sequence ID" value="KGO90536.1"/>
    <property type="molecule type" value="Genomic_DNA"/>
</dbReference>
<feature type="signal peptide" evidence="2">
    <location>
        <begin position="1"/>
        <end position="19"/>
    </location>
</feature>
<evidence type="ECO:0000313" key="5">
    <source>
        <dbReference type="Proteomes" id="UP000030121"/>
    </source>
</evidence>
<evidence type="ECO:0000256" key="2">
    <source>
        <dbReference type="SAM" id="SignalP"/>
    </source>
</evidence>
<evidence type="ECO:0000259" key="3">
    <source>
        <dbReference type="PROSITE" id="PS51352"/>
    </source>
</evidence>
<organism evidence="4 5">
    <name type="scientific">Flavobacterium suncheonense GH29-5 = DSM 17707</name>
    <dbReference type="NCBI Taxonomy" id="1121899"/>
    <lineage>
        <taxon>Bacteria</taxon>
        <taxon>Pseudomonadati</taxon>
        <taxon>Bacteroidota</taxon>
        <taxon>Flavobacteriia</taxon>
        <taxon>Flavobacteriales</taxon>
        <taxon>Flavobacteriaceae</taxon>
        <taxon>Flavobacterium</taxon>
    </lineage>
</organism>